<dbReference type="NCBIfam" id="TIGR02276">
    <property type="entry name" value="beta_rpt_yvtn"/>
    <property type="match status" value="1"/>
</dbReference>
<dbReference type="SUPFAM" id="SSF51004">
    <property type="entry name" value="C-terminal (heme d1) domain of cytochrome cd1-nitrite reductase"/>
    <property type="match status" value="1"/>
</dbReference>
<dbReference type="PANTHER" id="PTHR47197:SF3">
    <property type="entry name" value="DIHYDRO-HEME D1 DEHYDROGENASE"/>
    <property type="match status" value="1"/>
</dbReference>
<reference evidence="3" key="1">
    <citation type="submission" date="2021-05" db="EMBL/GenBank/DDBJ databases">
        <authorList>
            <person name="Tanabe Y."/>
        </authorList>
    </citation>
    <scope>NUCLEOTIDE SEQUENCE</scope>
    <source>
        <strain evidence="3">BOTRYCO-1</strain>
    </source>
</reference>
<evidence type="ECO:0000256" key="1">
    <source>
        <dbReference type="ARBA" id="ARBA00022801"/>
    </source>
</evidence>
<gene>
    <name evidence="3" type="ORF">PsB1_2172</name>
</gene>
<accession>A0ABQ4PYB4</accession>
<dbReference type="SUPFAM" id="SSF53649">
    <property type="entry name" value="Alkaline phosphatase-like"/>
    <property type="match status" value="1"/>
</dbReference>
<feature type="signal peptide" evidence="2">
    <location>
        <begin position="1"/>
        <end position="26"/>
    </location>
</feature>
<dbReference type="Gene3D" id="3.40.720.10">
    <property type="entry name" value="Alkaline Phosphatase, subunit A"/>
    <property type="match status" value="2"/>
</dbReference>
<dbReference type="InterPro" id="IPR015943">
    <property type="entry name" value="WD40/YVTN_repeat-like_dom_sf"/>
</dbReference>
<evidence type="ECO:0000256" key="2">
    <source>
        <dbReference type="SAM" id="SignalP"/>
    </source>
</evidence>
<feature type="chain" id="PRO_5046063681" evidence="2">
    <location>
        <begin position="27"/>
        <end position="859"/>
    </location>
</feature>
<dbReference type="EMBL" id="BPFZ01000017">
    <property type="protein sequence ID" value="GIU68018.1"/>
    <property type="molecule type" value="Genomic_DNA"/>
</dbReference>
<dbReference type="InterPro" id="IPR011048">
    <property type="entry name" value="Haem_d1_sf"/>
</dbReference>
<dbReference type="RefSeq" id="WP_284361503.1">
    <property type="nucleotide sequence ID" value="NZ_BPFZ01000017.1"/>
</dbReference>
<dbReference type="SUPFAM" id="SSF63829">
    <property type="entry name" value="Calcium-dependent phosphotriesterase"/>
    <property type="match status" value="1"/>
</dbReference>
<protein>
    <submittedName>
        <fullName evidence="3">Phosphoesterase</fullName>
    </submittedName>
</protein>
<comment type="caution">
    <text evidence="3">The sequence shown here is derived from an EMBL/GenBank/DDBJ whole genome shotgun (WGS) entry which is preliminary data.</text>
</comment>
<proteinExistence type="predicted"/>
<organism evidence="3 4">
    <name type="scientific">Candidatus Phycosocius spiralis</name>
    <dbReference type="NCBI Taxonomy" id="2815099"/>
    <lineage>
        <taxon>Bacteria</taxon>
        <taxon>Pseudomonadati</taxon>
        <taxon>Pseudomonadota</taxon>
        <taxon>Alphaproteobacteria</taxon>
        <taxon>Caulobacterales</taxon>
        <taxon>Caulobacterales incertae sedis</taxon>
        <taxon>Candidatus Phycosocius</taxon>
    </lineage>
</organism>
<reference evidence="3" key="2">
    <citation type="journal article" date="2023" name="ISME Commun">
        <title>Characterization of a bloom-associated alphaproteobacterial lineage, 'Candidatus Phycosocius': insights into freshwater algal-bacterial interactions.</title>
        <authorList>
            <person name="Tanabe Y."/>
            <person name="Yamaguchi H."/>
            <person name="Yoshida M."/>
            <person name="Kai A."/>
            <person name="Okazaki Y."/>
        </authorList>
    </citation>
    <scope>NUCLEOTIDE SEQUENCE</scope>
    <source>
        <strain evidence="3">BOTRYCO-1</strain>
    </source>
</reference>
<dbReference type="Pfam" id="PF04185">
    <property type="entry name" value="Phosphoesterase"/>
    <property type="match status" value="1"/>
</dbReference>
<evidence type="ECO:0000313" key="4">
    <source>
        <dbReference type="Proteomes" id="UP001161064"/>
    </source>
</evidence>
<keyword evidence="2" id="KW-0732">Signal</keyword>
<keyword evidence="1" id="KW-0378">Hydrolase</keyword>
<dbReference type="InterPro" id="IPR051200">
    <property type="entry name" value="Host-pathogen_enzymatic-act"/>
</dbReference>
<dbReference type="Gene3D" id="2.130.10.10">
    <property type="entry name" value="YVTN repeat-like/Quinoprotein amine dehydrogenase"/>
    <property type="match status" value="1"/>
</dbReference>
<keyword evidence="4" id="KW-1185">Reference proteome</keyword>
<dbReference type="InterPro" id="IPR007312">
    <property type="entry name" value="Phosphoesterase"/>
</dbReference>
<sequence>MANKRKLARVTSLLVATSLVSSNFLALSQAQSQSIDRPVRAVEDPGVITTRQGITPAGAQTVFKGRVQGAAFGKDGTLWALSRSHLYQLNWLENKTISQHALKGVGGIRGIAMDKDGVPIVSYIEAKQGQPGSVVIARPDAGASPGGLAKIGSQLGTENVGSPIVHDGKALTPLTFNNGLAITDLASGQSKTVTVGVAPVAVAAGGNLAYVANWGGLAATAGLPSAPTGLKPGADLVRIDAQGIALQGSISVVNLTSGTVSDNIPVGRHPTGLALDGAKGLLYVANTNDDSISVVDVRTRAVTQTIKLQPFAQAVKGIAPSGMTLDRAGKLLFIACGGINAVLIYDLEANRISGLVPTGWYPVSVALNGDETKMVVATLLGIGSGQNEGPTKRFVHANRGSVHVIPMPDAAQLASYSAAVSENNRMAYRDAVVPQPNPHAPPRAIPVRSGEPSLIEHVVYIIKENRTYDQIFGDLERGNGEPNFVMFGEDVTPNQRRLARDFVVLDNFYTTGGNSASGHQWVTQGNEVSYTLWPGYSGRSYPFDGSDPLAYSAGGFIWDSVLAKGKSVAVFGEYAPSVLEDKLVARQGLFARWQAGDSFANQWNTRSPIPPLDKALVRNFPPYDLDVPDVVRARIFLNKLKDYEATNAMPHLTVILLPSDHTSGTKPGANTPKAMVADNDLALGQVVEGLSKSKFWSKMAIFVVEDDSQNGVDHVDGHRTVALAISPYTRRNHVDSTMYSHQSMLKSIELILGLPSMSLFNLIANDMRASFTDTPDLRPHTAIVPKQDLLELNPPVMALTGPRKAGALASAKMNFSVPDAVPTAELNRIVWHEIKGWSTPYPKSKNATFSPFQLDDDDD</sequence>
<dbReference type="InterPro" id="IPR017850">
    <property type="entry name" value="Alkaline_phosphatase_core_sf"/>
</dbReference>
<dbReference type="InterPro" id="IPR011964">
    <property type="entry name" value="YVTN_b-propeller_repeat"/>
</dbReference>
<dbReference type="PANTHER" id="PTHR47197">
    <property type="entry name" value="PROTEIN NIRF"/>
    <property type="match status" value="1"/>
</dbReference>
<evidence type="ECO:0000313" key="3">
    <source>
        <dbReference type="EMBL" id="GIU68018.1"/>
    </source>
</evidence>
<dbReference type="Proteomes" id="UP001161064">
    <property type="component" value="Unassembled WGS sequence"/>
</dbReference>
<name>A0ABQ4PYB4_9PROT</name>